<dbReference type="RefSeq" id="WP_014796918.1">
    <property type="nucleotide sequence ID" value="NC_018018.1"/>
</dbReference>
<dbReference type="STRING" id="880071.Fleli_1013"/>
<organism evidence="4 5">
    <name type="scientific">Bernardetia litoralis (strain ATCC 23117 / DSM 6794 / NBRC 15988 / NCIMB 1366 / Fx l1 / Sio-4)</name>
    <name type="common">Flexibacter litoralis</name>
    <dbReference type="NCBI Taxonomy" id="880071"/>
    <lineage>
        <taxon>Bacteria</taxon>
        <taxon>Pseudomonadati</taxon>
        <taxon>Bacteroidota</taxon>
        <taxon>Cytophagia</taxon>
        <taxon>Cytophagales</taxon>
        <taxon>Bernardetiaceae</taxon>
        <taxon>Bernardetia</taxon>
    </lineage>
</organism>
<dbReference type="InterPro" id="IPR025924">
    <property type="entry name" value="YHYH_dom"/>
</dbReference>
<proteinExistence type="predicted"/>
<sequence precursor="true">MKYLKLTLFALIAAMGISLCACNSEEEEVTPDITNPDDSEDNDDETNDEDDDGTTDDDLLSIYRKIYGASDIYLEGDFVVIKTDGTPDHKSPYYRNSPQYEEYNGTNPDWNQNPNVIAEFNFTFKIPLNPVKATNNAATRLGAIGVSLNGVAFFNQYAGPNNQPLTDEVNSFDQYNGHPTGTSMYHYHIEPLYLTATQGKDALLGFLLDGFPVYGVTENAETVQNSDLDEFHGHTHATADYPDGIYHYHITDAAPYINGNGFYGTAGTVTQ</sequence>
<evidence type="ECO:0000313" key="5">
    <source>
        <dbReference type="Proteomes" id="UP000006054"/>
    </source>
</evidence>
<feature type="chain" id="PRO_5003685293" description="YHYH domain-containing protein" evidence="2">
    <location>
        <begin position="22"/>
        <end position="271"/>
    </location>
</feature>
<feature type="signal peptide" evidence="2">
    <location>
        <begin position="1"/>
        <end position="21"/>
    </location>
</feature>
<dbReference type="PATRIC" id="fig|880071.3.peg.990"/>
<evidence type="ECO:0000313" key="4">
    <source>
        <dbReference type="EMBL" id="AFM03460.1"/>
    </source>
</evidence>
<accession>I4AHM5</accession>
<dbReference type="OrthoDB" id="665834at2"/>
<dbReference type="PROSITE" id="PS51257">
    <property type="entry name" value="PROKAR_LIPOPROTEIN"/>
    <property type="match status" value="1"/>
</dbReference>
<dbReference type="KEGG" id="fli:Fleli_1013"/>
<dbReference type="HOGENOM" id="CLU_081229_0_0_10"/>
<dbReference type="eggNOG" id="COG1881">
    <property type="taxonomic scope" value="Bacteria"/>
</dbReference>
<name>I4AHM5_BERLS</name>
<keyword evidence="2" id="KW-0732">Signal</keyword>
<dbReference type="EMBL" id="CP003345">
    <property type="protein sequence ID" value="AFM03460.1"/>
    <property type="molecule type" value="Genomic_DNA"/>
</dbReference>
<dbReference type="Pfam" id="PF14240">
    <property type="entry name" value="YHYH"/>
    <property type="match status" value="1"/>
</dbReference>
<dbReference type="PANTHER" id="PTHR30289">
    <property type="entry name" value="UNCHARACTERIZED PROTEIN YBCL-RELATED"/>
    <property type="match status" value="1"/>
</dbReference>
<dbReference type="PANTHER" id="PTHR30289:SF8">
    <property type="entry name" value="YHYH DOMAIN-CONTAINING PROTEIN"/>
    <property type="match status" value="1"/>
</dbReference>
<dbReference type="Proteomes" id="UP000006054">
    <property type="component" value="Chromosome"/>
</dbReference>
<reference evidence="5" key="1">
    <citation type="submission" date="2012-06" db="EMBL/GenBank/DDBJ databases">
        <title>The complete genome of Flexibacter litoralis DSM 6794.</title>
        <authorList>
            <person name="Lucas S."/>
            <person name="Copeland A."/>
            <person name="Lapidus A."/>
            <person name="Glavina del Rio T."/>
            <person name="Dalin E."/>
            <person name="Tice H."/>
            <person name="Bruce D."/>
            <person name="Goodwin L."/>
            <person name="Pitluck S."/>
            <person name="Peters L."/>
            <person name="Ovchinnikova G."/>
            <person name="Lu M."/>
            <person name="Kyrpides N."/>
            <person name="Mavromatis K."/>
            <person name="Ivanova N."/>
            <person name="Brettin T."/>
            <person name="Detter J.C."/>
            <person name="Han C."/>
            <person name="Larimer F."/>
            <person name="Land M."/>
            <person name="Hauser L."/>
            <person name="Markowitz V."/>
            <person name="Cheng J.-F."/>
            <person name="Hugenholtz P."/>
            <person name="Woyke T."/>
            <person name="Wu D."/>
            <person name="Spring S."/>
            <person name="Lang E."/>
            <person name="Kopitz M."/>
            <person name="Brambilla E."/>
            <person name="Klenk H.-P."/>
            <person name="Eisen J.A."/>
        </authorList>
    </citation>
    <scope>NUCLEOTIDE SEQUENCE [LARGE SCALE GENOMIC DNA]</scope>
    <source>
        <strain evidence="5">ATCC 23117 / DSM 6794 / NBRC 15988 / NCIMB 1366 / Sio-4</strain>
    </source>
</reference>
<evidence type="ECO:0000259" key="3">
    <source>
        <dbReference type="Pfam" id="PF14240"/>
    </source>
</evidence>
<keyword evidence="5" id="KW-1185">Reference proteome</keyword>
<protein>
    <recommendedName>
        <fullName evidence="3">YHYH domain-containing protein</fullName>
    </recommendedName>
</protein>
<dbReference type="AlphaFoldDB" id="I4AHM5"/>
<evidence type="ECO:0000256" key="2">
    <source>
        <dbReference type="SAM" id="SignalP"/>
    </source>
</evidence>
<gene>
    <name evidence="4" type="ordered locus">Fleli_1013</name>
</gene>
<evidence type="ECO:0000256" key="1">
    <source>
        <dbReference type="SAM" id="MobiDB-lite"/>
    </source>
</evidence>
<feature type="region of interest" description="Disordered" evidence="1">
    <location>
        <begin position="28"/>
        <end position="56"/>
    </location>
</feature>
<feature type="domain" description="YHYH" evidence="3">
    <location>
        <begin position="123"/>
        <end position="217"/>
    </location>
</feature>